<dbReference type="OrthoDB" id="1655185at2"/>
<keyword evidence="1" id="KW-0946">Virion</keyword>
<gene>
    <name evidence="1" type="primary">cotY</name>
    <name evidence="1" type="ORF">FILTAD_01598</name>
</gene>
<reference evidence="1 2" key="1">
    <citation type="submission" date="2018-11" db="EMBL/GenBank/DDBJ databases">
        <authorList>
            <person name="Criscuolo A."/>
        </authorList>
    </citation>
    <scope>NUCLEOTIDE SEQUENCE [LARGE SCALE GENOMIC DNA]</scope>
    <source>
        <strain evidence="1">ATB-66</strain>
    </source>
</reference>
<keyword evidence="1" id="KW-0167">Capsid protein</keyword>
<name>A0A3P5XB98_9BACL</name>
<sequence>MGCGKNEGIEDTKRRHDCICEVVRFIKRVQDIGTDDDCIECETDCFMAPLGSMVSPVRNQINTRAFMLLDKQGDAFKTLYKKTLPTGSPTPNPRCGYSVFFRVQNIFDGCCATLQVLEPQRLDGTPVDIYCDGHLNPNLLCEVKKFGKTDTCITVDLDCFCGIQCVMDTFIDFCPDN</sequence>
<protein>
    <submittedName>
        <fullName evidence="1">Spore coat protein Y</fullName>
    </submittedName>
</protein>
<dbReference type="Pfam" id="PF10612">
    <property type="entry name" value="Spore-coat_CotZ"/>
    <property type="match status" value="1"/>
</dbReference>
<organism evidence="1 2">
    <name type="scientific">Filibacter tadaridae</name>
    <dbReference type="NCBI Taxonomy" id="2483811"/>
    <lineage>
        <taxon>Bacteria</taxon>
        <taxon>Bacillati</taxon>
        <taxon>Bacillota</taxon>
        <taxon>Bacilli</taxon>
        <taxon>Bacillales</taxon>
        <taxon>Caryophanaceae</taxon>
        <taxon>Filibacter</taxon>
    </lineage>
</organism>
<dbReference type="EMBL" id="UXAV01000039">
    <property type="protein sequence ID" value="VDC27485.1"/>
    <property type="molecule type" value="Genomic_DNA"/>
</dbReference>
<dbReference type="RefSeq" id="WP_124069974.1">
    <property type="nucleotide sequence ID" value="NZ_CBCRXF010000001.1"/>
</dbReference>
<accession>A0A3P5XB98</accession>
<evidence type="ECO:0000313" key="2">
    <source>
        <dbReference type="Proteomes" id="UP000270468"/>
    </source>
</evidence>
<dbReference type="AlphaFoldDB" id="A0A3P5XB98"/>
<proteinExistence type="predicted"/>
<dbReference type="InterPro" id="IPR019593">
    <property type="entry name" value="Spore_coat_protein_Z/Y"/>
</dbReference>
<dbReference type="Proteomes" id="UP000270468">
    <property type="component" value="Unassembled WGS sequence"/>
</dbReference>
<keyword evidence="2" id="KW-1185">Reference proteome</keyword>
<evidence type="ECO:0000313" key="1">
    <source>
        <dbReference type="EMBL" id="VDC27485.1"/>
    </source>
</evidence>